<dbReference type="Proteomes" id="UP000008281">
    <property type="component" value="Unassembled WGS sequence"/>
</dbReference>
<accession>E3LUL5</accession>
<evidence type="ECO:0000259" key="1">
    <source>
        <dbReference type="PROSITE" id="PS50181"/>
    </source>
</evidence>
<dbReference type="AlphaFoldDB" id="E3LUL5"/>
<feature type="domain" description="F-box" evidence="1">
    <location>
        <begin position="21"/>
        <end position="72"/>
    </location>
</feature>
<name>E3LUL5_CAERE</name>
<evidence type="ECO:0000313" key="3">
    <source>
        <dbReference type="Proteomes" id="UP000008281"/>
    </source>
</evidence>
<dbReference type="InterPro" id="IPR001810">
    <property type="entry name" value="F-box_dom"/>
</dbReference>
<sequence>MDLLLLLNNVIKSQLIKPTSEVRILCLPTVVQREIFGHFKLEELLFLSFCSKRFKYLIQSIQGHRLKLIKTITYTFSSGKFSIGAETLFRLTFREGYSFITPMELFGMSRETPCCWSRSRCYSLYNYDGERRDSIIQGVHSYIQQFFGPSTYYEIESFNELPTSLENIRRSSIFLPANSTPEELEACFENSPIQEYVRLEGHLKRDLSPNSVIYETKYLDVDHFRVSDVLIHFKGERLRCNHTFLDNTAIVKFLNAWKSNERSKNLKVLTIHAFDLDKDEIMRKVDHKSLNPREFIKWNIRNGNGGNTITTTSRDYLIREIDGERAYLNITPKTVHLAIFGSTEIHITFESK</sequence>
<proteinExistence type="predicted"/>
<dbReference type="CTD" id="9810837"/>
<dbReference type="PROSITE" id="PS50181">
    <property type="entry name" value="FBOX"/>
    <property type="match status" value="1"/>
</dbReference>
<dbReference type="OrthoDB" id="5909672at2759"/>
<dbReference type="EMBL" id="DS268415">
    <property type="protein sequence ID" value="EFP11154.1"/>
    <property type="molecule type" value="Genomic_DNA"/>
</dbReference>
<gene>
    <name evidence="2" type="ORF">CRE_30847</name>
</gene>
<organism evidence="3">
    <name type="scientific">Caenorhabditis remanei</name>
    <name type="common">Caenorhabditis vulgaris</name>
    <dbReference type="NCBI Taxonomy" id="31234"/>
    <lineage>
        <taxon>Eukaryota</taxon>
        <taxon>Metazoa</taxon>
        <taxon>Ecdysozoa</taxon>
        <taxon>Nematoda</taxon>
        <taxon>Chromadorea</taxon>
        <taxon>Rhabditida</taxon>
        <taxon>Rhabditina</taxon>
        <taxon>Rhabditomorpha</taxon>
        <taxon>Rhabditoidea</taxon>
        <taxon>Rhabditidae</taxon>
        <taxon>Peloderinae</taxon>
        <taxon>Caenorhabditis</taxon>
    </lineage>
</organism>
<reference evidence="2" key="1">
    <citation type="submission" date="2007-07" db="EMBL/GenBank/DDBJ databases">
        <title>PCAP assembly of the Caenorhabditis remanei genome.</title>
        <authorList>
            <consortium name="The Caenorhabditis remanei Sequencing Consortium"/>
            <person name="Wilson R.K."/>
        </authorList>
    </citation>
    <scope>NUCLEOTIDE SEQUENCE [LARGE SCALE GENOMIC DNA]</scope>
    <source>
        <strain evidence="2">PB4641</strain>
    </source>
</reference>
<dbReference type="GeneID" id="9810837"/>
<protein>
    <recommendedName>
        <fullName evidence="1">F-box domain-containing protein</fullName>
    </recommendedName>
</protein>
<dbReference type="PANTHER" id="PTHR21503">
    <property type="entry name" value="F-BOX-CONTAINING HYPOTHETICAL PROTEIN C.ELEGANS"/>
    <property type="match status" value="1"/>
</dbReference>
<evidence type="ECO:0000313" key="2">
    <source>
        <dbReference type="EMBL" id="EFP11154.1"/>
    </source>
</evidence>
<dbReference type="RefSeq" id="XP_003112633.2">
    <property type="nucleotide sequence ID" value="XM_003112585.2"/>
</dbReference>
<dbReference type="KEGG" id="crq:GCK72_017866"/>
<keyword evidence="3" id="KW-1185">Reference proteome</keyword>
<dbReference type="InParanoid" id="E3LUL5"/>
<dbReference type="Pfam" id="PF00646">
    <property type="entry name" value="F-box"/>
    <property type="match status" value="1"/>
</dbReference>
<dbReference type="PANTHER" id="PTHR21503:SF8">
    <property type="entry name" value="F-BOX ASSOCIATED DOMAIN-CONTAINING PROTEIN-RELATED"/>
    <property type="match status" value="1"/>
</dbReference>
<dbReference type="HOGENOM" id="CLU_040220_3_0_1"/>